<dbReference type="Gene3D" id="3.40.190.170">
    <property type="entry name" value="Bacterial extracellular solute-binding protein, family 7"/>
    <property type="match status" value="1"/>
</dbReference>
<comment type="caution">
    <text evidence="5">The sequence shown here is derived from an EMBL/GenBank/DDBJ whole genome shotgun (WGS) entry which is preliminary data.</text>
</comment>
<dbReference type="CDD" id="cd13603">
    <property type="entry name" value="PBP2_TRAP_Siap_TeaA_like"/>
    <property type="match status" value="1"/>
</dbReference>
<evidence type="ECO:0000256" key="2">
    <source>
        <dbReference type="ARBA" id="ARBA00022448"/>
    </source>
</evidence>
<gene>
    <name evidence="5" type="ORF">RS130_04540</name>
</gene>
<dbReference type="EMBL" id="JAWDIO010000002">
    <property type="protein sequence ID" value="MDU0353296.1"/>
    <property type="molecule type" value="Genomic_DNA"/>
</dbReference>
<organism evidence="5 6">
    <name type="scientific">Paraglaciecola aquimarina</name>
    <dbReference type="NCBI Taxonomy" id="1235557"/>
    <lineage>
        <taxon>Bacteria</taxon>
        <taxon>Pseudomonadati</taxon>
        <taxon>Pseudomonadota</taxon>
        <taxon>Gammaproteobacteria</taxon>
        <taxon>Alteromonadales</taxon>
        <taxon>Alteromonadaceae</taxon>
        <taxon>Paraglaciecola</taxon>
    </lineage>
</organism>
<dbReference type="Proteomes" id="UP001247805">
    <property type="component" value="Unassembled WGS sequence"/>
</dbReference>
<keyword evidence="3 4" id="KW-0732">Signal</keyword>
<dbReference type="InterPro" id="IPR038404">
    <property type="entry name" value="TRAP_DctP_sf"/>
</dbReference>
<evidence type="ECO:0000313" key="6">
    <source>
        <dbReference type="Proteomes" id="UP001247805"/>
    </source>
</evidence>
<evidence type="ECO:0000313" key="5">
    <source>
        <dbReference type="EMBL" id="MDU0353296.1"/>
    </source>
</evidence>
<comment type="similarity">
    <text evidence="1">Belongs to the bacterial solute-binding protein 7 family.</text>
</comment>
<reference evidence="5 6" key="1">
    <citation type="submission" date="2023-10" db="EMBL/GenBank/DDBJ databases">
        <title>Glaciecola aquimarina strain GGW-M5 nov., isolated from a coastal seawater.</title>
        <authorList>
            <person name="Bayburt H."/>
            <person name="Kim J.M."/>
            <person name="Choi B.J."/>
            <person name="Jeon C.O."/>
        </authorList>
    </citation>
    <scope>NUCLEOTIDE SEQUENCE [LARGE SCALE GENOMIC DNA]</scope>
    <source>
        <strain evidence="5 6">KCTC 32108</strain>
    </source>
</reference>
<evidence type="ECO:0000256" key="1">
    <source>
        <dbReference type="ARBA" id="ARBA00009023"/>
    </source>
</evidence>
<keyword evidence="2" id="KW-0813">Transport</keyword>
<protein>
    <submittedName>
        <fullName evidence="5">TRAP transporter substrate-binding protein</fullName>
    </submittedName>
</protein>
<dbReference type="NCBIfam" id="NF037995">
    <property type="entry name" value="TRAP_S1"/>
    <property type="match status" value="1"/>
</dbReference>
<dbReference type="InterPro" id="IPR018389">
    <property type="entry name" value="DctP_fam"/>
</dbReference>
<sequence>MMKSKYYLILGFIALATCQLGVAAQTTKTFKIATSVQANGTAGKLLQQFADSVEKRSQGAIKFKIFHGGILGNQLQYFQHIQRGVIDIGLINSASLESVIPSMGVMNMPYLFRSVDEYREVMNNQNFRQTLFQSAKKHHFGFLGYISSDFRSIYSTQPIKTLNDLAGLRLRTISSPTYMEMISKFGAVPTALSFGELYAGMQQGVVDGAEGEWQAFIKRSLVMLPSMFY</sequence>
<feature type="signal peptide" evidence="4">
    <location>
        <begin position="1"/>
        <end position="23"/>
    </location>
</feature>
<evidence type="ECO:0000256" key="4">
    <source>
        <dbReference type="SAM" id="SignalP"/>
    </source>
</evidence>
<accession>A0ABU3STF8</accession>
<dbReference type="PANTHER" id="PTHR33376">
    <property type="match status" value="1"/>
</dbReference>
<dbReference type="PANTHER" id="PTHR33376:SF7">
    <property type="entry name" value="C4-DICARBOXYLATE-BINDING PROTEIN DCTB"/>
    <property type="match status" value="1"/>
</dbReference>
<feature type="chain" id="PRO_5046550896" evidence="4">
    <location>
        <begin position="24"/>
        <end position="229"/>
    </location>
</feature>
<dbReference type="Pfam" id="PF03480">
    <property type="entry name" value="DctP"/>
    <property type="match status" value="1"/>
</dbReference>
<keyword evidence="6" id="KW-1185">Reference proteome</keyword>
<name>A0ABU3STF8_9ALTE</name>
<proteinExistence type="inferred from homology"/>
<evidence type="ECO:0000256" key="3">
    <source>
        <dbReference type="ARBA" id="ARBA00022729"/>
    </source>
</evidence>